<organism evidence="3 4">
    <name type="scientific">Deinococcus hohokamensis</name>
    <dbReference type="NCBI Taxonomy" id="309883"/>
    <lineage>
        <taxon>Bacteria</taxon>
        <taxon>Thermotogati</taxon>
        <taxon>Deinococcota</taxon>
        <taxon>Deinococci</taxon>
        <taxon>Deinococcales</taxon>
        <taxon>Deinococcaceae</taxon>
        <taxon>Deinococcus</taxon>
    </lineage>
</organism>
<gene>
    <name evidence="3" type="ORF">ACFO0D_13360</name>
</gene>
<dbReference type="SMART" id="SM00028">
    <property type="entry name" value="TPR"/>
    <property type="match status" value="3"/>
</dbReference>
<feature type="compositionally biased region" description="Basic and acidic residues" evidence="2">
    <location>
        <begin position="1"/>
        <end position="10"/>
    </location>
</feature>
<evidence type="ECO:0000313" key="3">
    <source>
        <dbReference type="EMBL" id="MFC4639323.1"/>
    </source>
</evidence>
<proteinExistence type="predicted"/>
<dbReference type="EMBL" id="JBHSEI010000010">
    <property type="protein sequence ID" value="MFC4639323.1"/>
    <property type="molecule type" value="Genomic_DNA"/>
</dbReference>
<dbReference type="SUPFAM" id="SSF48452">
    <property type="entry name" value="TPR-like"/>
    <property type="match status" value="1"/>
</dbReference>
<dbReference type="InterPro" id="IPR011990">
    <property type="entry name" value="TPR-like_helical_dom_sf"/>
</dbReference>
<comment type="caution">
    <text evidence="3">The sequence shown here is derived from an EMBL/GenBank/DDBJ whole genome shotgun (WGS) entry which is preliminary data.</text>
</comment>
<reference evidence="4" key="1">
    <citation type="journal article" date="2019" name="Int. J. Syst. Evol. Microbiol.">
        <title>The Global Catalogue of Microorganisms (GCM) 10K type strain sequencing project: providing services to taxonomists for standard genome sequencing and annotation.</title>
        <authorList>
            <consortium name="The Broad Institute Genomics Platform"/>
            <consortium name="The Broad Institute Genome Sequencing Center for Infectious Disease"/>
            <person name="Wu L."/>
            <person name="Ma J."/>
        </authorList>
    </citation>
    <scope>NUCLEOTIDE SEQUENCE [LARGE SCALE GENOMIC DNA]</scope>
    <source>
        <strain evidence="4">CCUG 55995</strain>
    </source>
</reference>
<sequence>MRDPVRHAPAGEEAGGQGTAAPGFPEPGGASPGLGTLLRSGQWSQATEFARRERLDVDVQDALDLLPAFQAHVRARRYPGARMALSAYRTALGRAPATAPERAAVEFAVSPDDLDAALAALDHLQQETDAGRLASGLAPALAHPLTRAEALNMQGVQAAMLGDTAGSRAHLEAALQADPGHYRALTNLGNLDLEAGDAAGAEVHYRQVIALNPDYDGGHHNLGVALRRQGKIGESVAAIRRGQRLSVKRSQDDSKADAQDQLARSPALRTLRWALLAALGFGMVALMRAGGG</sequence>
<keyword evidence="1" id="KW-0802">TPR repeat</keyword>
<keyword evidence="4" id="KW-1185">Reference proteome</keyword>
<feature type="repeat" description="TPR" evidence="1">
    <location>
        <begin position="182"/>
        <end position="215"/>
    </location>
</feature>
<dbReference type="Gene3D" id="1.25.40.10">
    <property type="entry name" value="Tetratricopeptide repeat domain"/>
    <property type="match status" value="1"/>
</dbReference>
<feature type="region of interest" description="Disordered" evidence="2">
    <location>
        <begin position="1"/>
        <end position="37"/>
    </location>
</feature>
<evidence type="ECO:0008006" key="5">
    <source>
        <dbReference type="Google" id="ProtNLM"/>
    </source>
</evidence>
<dbReference type="InterPro" id="IPR019734">
    <property type="entry name" value="TPR_rpt"/>
</dbReference>
<name>A0ABV9IBR2_9DEIO</name>
<dbReference type="Proteomes" id="UP001595952">
    <property type="component" value="Unassembled WGS sequence"/>
</dbReference>
<evidence type="ECO:0000313" key="4">
    <source>
        <dbReference type="Proteomes" id="UP001595952"/>
    </source>
</evidence>
<accession>A0ABV9IBR2</accession>
<evidence type="ECO:0000256" key="1">
    <source>
        <dbReference type="PROSITE-ProRule" id="PRU00339"/>
    </source>
</evidence>
<dbReference type="PROSITE" id="PS50005">
    <property type="entry name" value="TPR"/>
    <property type="match status" value="1"/>
</dbReference>
<evidence type="ECO:0000256" key="2">
    <source>
        <dbReference type="SAM" id="MobiDB-lite"/>
    </source>
</evidence>
<dbReference type="RefSeq" id="WP_380062317.1">
    <property type="nucleotide sequence ID" value="NZ_JBHSEI010000010.1"/>
</dbReference>
<dbReference type="Pfam" id="PF13181">
    <property type="entry name" value="TPR_8"/>
    <property type="match status" value="1"/>
</dbReference>
<protein>
    <recommendedName>
        <fullName evidence="5">Tetratricopeptide repeat protein</fullName>
    </recommendedName>
</protein>